<reference evidence="2 3" key="1">
    <citation type="submission" date="2019-10" db="EMBL/GenBank/DDBJ databases">
        <title>Rubrobacter sp nov SCSIO 52090 isolated from a deep-sea sediment in the South China Sea.</title>
        <authorList>
            <person name="Chen R.W."/>
        </authorList>
    </citation>
    <scope>NUCLEOTIDE SEQUENCE [LARGE SCALE GENOMIC DNA]</scope>
    <source>
        <strain evidence="2 3">SCSIO 52909</strain>
    </source>
</reference>
<name>A0A6G8QCH6_9ACTN</name>
<feature type="domain" description="DUF5615" evidence="1">
    <location>
        <begin position="1"/>
        <end position="99"/>
    </location>
</feature>
<protein>
    <recommendedName>
        <fullName evidence="1">DUF5615 domain-containing protein</fullName>
    </recommendedName>
</protein>
<proteinExistence type="predicted"/>
<gene>
    <name evidence="2" type="ORF">GBA63_17310</name>
</gene>
<sequence>MRFLFDEDLPPKAAEISRGLDIDAASVHELGRLGLTDREQLRFSAREEMVFVTRNRDDFRALTLEFYRAGESHRGVLVVGRKLPNNRPGRIAHALKRWVDKNANRPESFGPYTLDFL</sequence>
<dbReference type="KEGG" id="rub:GBA63_17310"/>
<evidence type="ECO:0000313" key="2">
    <source>
        <dbReference type="EMBL" id="QIN84214.1"/>
    </source>
</evidence>
<keyword evidence="3" id="KW-1185">Reference proteome</keyword>
<evidence type="ECO:0000259" key="1">
    <source>
        <dbReference type="Pfam" id="PF18480"/>
    </source>
</evidence>
<dbReference type="RefSeq" id="WP_166178172.1">
    <property type="nucleotide sequence ID" value="NZ_CP045119.1"/>
</dbReference>
<dbReference type="Proteomes" id="UP000501452">
    <property type="component" value="Chromosome"/>
</dbReference>
<evidence type="ECO:0000313" key="3">
    <source>
        <dbReference type="Proteomes" id="UP000501452"/>
    </source>
</evidence>
<dbReference type="Pfam" id="PF18480">
    <property type="entry name" value="DUF5615"/>
    <property type="match status" value="1"/>
</dbReference>
<dbReference type="AlphaFoldDB" id="A0A6G8QCH6"/>
<dbReference type="EMBL" id="CP045119">
    <property type="protein sequence ID" value="QIN84214.1"/>
    <property type="molecule type" value="Genomic_DNA"/>
</dbReference>
<accession>A0A6G8QCH6</accession>
<dbReference type="InterPro" id="IPR041049">
    <property type="entry name" value="DUF5615"/>
</dbReference>
<organism evidence="2 3">
    <name type="scientific">Rubrobacter tropicus</name>
    <dbReference type="NCBI Taxonomy" id="2653851"/>
    <lineage>
        <taxon>Bacteria</taxon>
        <taxon>Bacillati</taxon>
        <taxon>Actinomycetota</taxon>
        <taxon>Rubrobacteria</taxon>
        <taxon>Rubrobacterales</taxon>
        <taxon>Rubrobacteraceae</taxon>
        <taxon>Rubrobacter</taxon>
    </lineage>
</organism>